<dbReference type="InterPro" id="IPR032675">
    <property type="entry name" value="LRR_dom_sf"/>
</dbReference>
<accession>A0ABC8KW39</accession>
<organism evidence="10 11">
    <name type="scientific">Eruca vesicaria subsp. sativa</name>
    <name type="common">Garden rocket</name>
    <name type="synonym">Eruca sativa</name>
    <dbReference type="NCBI Taxonomy" id="29727"/>
    <lineage>
        <taxon>Eukaryota</taxon>
        <taxon>Viridiplantae</taxon>
        <taxon>Streptophyta</taxon>
        <taxon>Embryophyta</taxon>
        <taxon>Tracheophyta</taxon>
        <taxon>Spermatophyta</taxon>
        <taxon>Magnoliopsida</taxon>
        <taxon>eudicotyledons</taxon>
        <taxon>Gunneridae</taxon>
        <taxon>Pentapetalae</taxon>
        <taxon>rosids</taxon>
        <taxon>malvids</taxon>
        <taxon>Brassicales</taxon>
        <taxon>Brassicaceae</taxon>
        <taxon>Brassiceae</taxon>
        <taxon>Eruca</taxon>
    </lineage>
</organism>
<proteinExistence type="inferred from homology"/>
<evidence type="ECO:0000256" key="5">
    <source>
        <dbReference type="ARBA" id="ARBA00022729"/>
    </source>
</evidence>
<evidence type="ECO:0000256" key="9">
    <source>
        <dbReference type="ARBA" id="ARBA00023180"/>
    </source>
</evidence>
<dbReference type="GO" id="GO:0005886">
    <property type="term" value="C:plasma membrane"/>
    <property type="evidence" value="ECO:0007669"/>
    <property type="project" value="UniProtKB-SubCell"/>
</dbReference>
<evidence type="ECO:0000313" key="10">
    <source>
        <dbReference type="EMBL" id="CAH8361695.1"/>
    </source>
</evidence>
<comment type="similarity">
    <text evidence="2">Belongs to the RLP family.</text>
</comment>
<feature type="non-terminal residue" evidence="10">
    <location>
        <position position="1"/>
    </location>
</feature>
<comment type="caution">
    <text evidence="10">The sequence shown here is derived from an EMBL/GenBank/DDBJ whole genome shotgun (WGS) entry which is preliminary data.</text>
</comment>
<dbReference type="Pfam" id="PF00560">
    <property type="entry name" value="LRR_1"/>
    <property type="match status" value="1"/>
</dbReference>
<evidence type="ECO:0000256" key="6">
    <source>
        <dbReference type="ARBA" id="ARBA00022989"/>
    </source>
</evidence>
<dbReference type="InterPro" id="IPR001611">
    <property type="entry name" value="Leu-rich_rpt"/>
</dbReference>
<evidence type="ECO:0000256" key="7">
    <source>
        <dbReference type="ARBA" id="ARBA00023136"/>
    </source>
</evidence>
<dbReference type="Proteomes" id="UP001642260">
    <property type="component" value="Unassembled WGS sequence"/>
</dbReference>
<comment type="subcellular location">
    <subcellularLocation>
        <location evidence="1">Cell membrane</location>
        <topology evidence="1">Single-pass type I membrane protein</topology>
    </subcellularLocation>
</comment>
<reference evidence="10 11" key="1">
    <citation type="submission" date="2022-03" db="EMBL/GenBank/DDBJ databases">
        <authorList>
            <person name="Macdonald S."/>
            <person name="Ahmed S."/>
            <person name="Newling K."/>
        </authorList>
    </citation>
    <scope>NUCLEOTIDE SEQUENCE [LARGE SCALE GENOMIC DNA]</scope>
</reference>
<keyword evidence="5" id="KW-0732">Signal</keyword>
<keyword evidence="11" id="KW-1185">Reference proteome</keyword>
<dbReference type="PANTHER" id="PTHR48052">
    <property type="entry name" value="UNNAMED PRODUCT"/>
    <property type="match status" value="1"/>
</dbReference>
<keyword evidence="7" id="KW-0472">Membrane</keyword>
<keyword evidence="9" id="KW-0325">Glycoprotein</keyword>
<dbReference type="AlphaFoldDB" id="A0ABC8KW39"/>
<evidence type="ECO:0000256" key="4">
    <source>
        <dbReference type="ARBA" id="ARBA00022692"/>
    </source>
</evidence>
<dbReference type="EMBL" id="CAKOAT010312599">
    <property type="protein sequence ID" value="CAH8361695.1"/>
    <property type="molecule type" value="Genomic_DNA"/>
</dbReference>
<feature type="non-terminal residue" evidence="10">
    <location>
        <position position="132"/>
    </location>
</feature>
<keyword evidence="4" id="KW-0812">Transmembrane</keyword>
<dbReference type="SUPFAM" id="SSF52058">
    <property type="entry name" value="L domain-like"/>
    <property type="match status" value="1"/>
</dbReference>
<evidence type="ECO:0000256" key="8">
    <source>
        <dbReference type="ARBA" id="ARBA00023170"/>
    </source>
</evidence>
<sequence>MCLEWGYKSLRKLRNLEVLDFSLNVFDNSLLPFLNAATSLTTIFFRRNSMDGPFPIKELSTLVKLKALDLSGNHFSCSLGIKGMSSQISLLTFNTGSEFTLIMKMKVLHLTIAGICQLKTIQELDLSQNNLV</sequence>
<name>A0ABC8KW39_ERUVS</name>
<evidence type="ECO:0000256" key="2">
    <source>
        <dbReference type="ARBA" id="ARBA00009592"/>
    </source>
</evidence>
<evidence type="ECO:0000313" key="11">
    <source>
        <dbReference type="Proteomes" id="UP001642260"/>
    </source>
</evidence>
<keyword evidence="3" id="KW-1003">Cell membrane</keyword>
<gene>
    <name evidence="10" type="ORF">ERUC_LOCUS27451</name>
</gene>
<evidence type="ECO:0000256" key="3">
    <source>
        <dbReference type="ARBA" id="ARBA00022475"/>
    </source>
</evidence>
<dbReference type="PANTHER" id="PTHR48052:SF81">
    <property type="entry name" value="LEUCINE-RICH REPEAT-CONTAINING N-TERMINAL PLANT-TYPE DOMAIN-CONTAINING PROTEIN"/>
    <property type="match status" value="1"/>
</dbReference>
<protein>
    <submittedName>
        <fullName evidence="10">Uncharacterized protein</fullName>
    </submittedName>
</protein>
<keyword evidence="8" id="KW-0675">Receptor</keyword>
<keyword evidence="6" id="KW-1133">Transmembrane helix</keyword>
<dbReference type="Gene3D" id="3.80.10.10">
    <property type="entry name" value="Ribonuclease Inhibitor"/>
    <property type="match status" value="1"/>
</dbReference>
<evidence type="ECO:0000256" key="1">
    <source>
        <dbReference type="ARBA" id="ARBA00004251"/>
    </source>
</evidence>